<name>A0AB39KU84_9CAUL</name>
<dbReference type="RefSeq" id="WP_369060486.1">
    <property type="nucleotide sequence ID" value="NZ_CP158375.1"/>
</dbReference>
<sequence length="169" mass="17958">MRKFLILSASLVVLAGCGKSAEKTETSEAAAVEGGKTPELTALGRIKVRPGLWESNVTGDDEPVRSQACIGDDGLLVGPEDMPENPACRPTVKTYPGGVRLTSDCTQNDIRMQIDMNYRISDTSASGDLNMTITPKDQPADTSTLRMTSKWVAAACPADLPAGDMKVLD</sequence>
<proteinExistence type="predicted"/>
<organism evidence="1">
    <name type="scientific">Caulobacter sp. 73W</name>
    <dbReference type="NCBI Taxonomy" id="3161137"/>
    <lineage>
        <taxon>Bacteria</taxon>
        <taxon>Pseudomonadati</taxon>
        <taxon>Pseudomonadota</taxon>
        <taxon>Alphaproteobacteria</taxon>
        <taxon>Caulobacterales</taxon>
        <taxon>Caulobacteraceae</taxon>
        <taxon>Caulobacter</taxon>
    </lineage>
</organism>
<dbReference type="InterPro" id="IPR022061">
    <property type="entry name" value="DUF3617"/>
</dbReference>
<dbReference type="EMBL" id="CP158375">
    <property type="protein sequence ID" value="XDO97334.1"/>
    <property type="molecule type" value="Genomic_DNA"/>
</dbReference>
<accession>A0AB39KU84</accession>
<evidence type="ECO:0000313" key="1">
    <source>
        <dbReference type="EMBL" id="XDO97334.1"/>
    </source>
</evidence>
<dbReference type="PROSITE" id="PS51257">
    <property type="entry name" value="PROKAR_LIPOPROTEIN"/>
    <property type="match status" value="1"/>
</dbReference>
<reference evidence="1" key="1">
    <citation type="submission" date="2024-06" db="EMBL/GenBank/DDBJ databases">
        <title>Caulobacter inopinatus, sp. nov.</title>
        <authorList>
            <person name="Donachie S.P."/>
        </authorList>
    </citation>
    <scope>NUCLEOTIDE SEQUENCE</scope>
    <source>
        <strain evidence="1">73W</strain>
    </source>
</reference>
<gene>
    <name evidence="1" type="ORF">ABOZ73_02645</name>
</gene>
<protein>
    <submittedName>
        <fullName evidence="1">DUF3617 family protein</fullName>
    </submittedName>
</protein>
<dbReference type="AlphaFoldDB" id="A0AB39KU84"/>
<dbReference type="Pfam" id="PF12276">
    <property type="entry name" value="DUF3617"/>
    <property type="match status" value="1"/>
</dbReference>